<evidence type="ECO:0000256" key="5">
    <source>
        <dbReference type="ARBA" id="ARBA00022840"/>
    </source>
</evidence>
<dbReference type="Pfam" id="PF00988">
    <property type="entry name" value="CPSase_sm_chain"/>
    <property type="match status" value="1"/>
</dbReference>
<reference evidence="10 11" key="1">
    <citation type="journal article" date="2019" name="Nat. Microbiol.">
        <title>Mediterranean grassland soil C-N compound turnover is dependent on rainfall and depth, and is mediated by genomically divergent microorganisms.</title>
        <authorList>
            <person name="Diamond S."/>
            <person name="Andeer P.F."/>
            <person name="Li Z."/>
            <person name="Crits-Christoph A."/>
            <person name="Burstein D."/>
            <person name="Anantharaman K."/>
            <person name="Lane K.R."/>
            <person name="Thomas B.C."/>
            <person name="Pan C."/>
            <person name="Northen T.R."/>
            <person name="Banfield J.F."/>
        </authorList>
    </citation>
    <scope>NUCLEOTIDE SEQUENCE [LARGE SCALE GENOMIC DNA]</scope>
    <source>
        <strain evidence="10">NP_8</strain>
    </source>
</reference>
<evidence type="ECO:0000256" key="1">
    <source>
        <dbReference type="ARBA" id="ARBA00005077"/>
    </source>
</evidence>
<protein>
    <recommendedName>
        <fullName evidence="8">Carbamoyl phosphate synthase small chain</fullName>
        <ecNumber evidence="8">6.3.5.5</ecNumber>
    </recommendedName>
    <alternativeName>
        <fullName evidence="8">Carbamoyl phosphate synthetase glutamine chain</fullName>
    </alternativeName>
</protein>
<comment type="caution">
    <text evidence="10">The sequence shown here is derived from an EMBL/GenBank/DDBJ whole genome shotgun (WGS) entry which is preliminary data.</text>
</comment>
<dbReference type="GO" id="GO:0006207">
    <property type="term" value="P:'de novo' pyrimidine nucleobase biosynthetic process"/>
    <property type="evidence" value="ECO:0007669"/>
    <property type="project" value="InterPro"/>
</dbReference>
<dbReference type="GO" id="GO:0006541">
    <property type="term" value="P:glutamine metabolic process"/>
    <property type="evidence" value="ECO:0007669"/>
    <property type="project" value="InterPro"/>
</dbReference>
<accession>A0A537J014</accession>
<dbReference type="GO" id="GO:0044205">
    <property type="term" value="P:'de novo' UMP biosynthetic process"/>
    <property type="evidence" value="ECO:0007669"/>
    <property type="project" value="UniProtKB-UniRule"/>
</dbReference>
<evidence type="ECO:0000259" key="9">
    <source>
        <dbReference type="SMART" id="SM01097"/>
    </source>
</evidence>
<dbReference type="PANTHER" id="PTHR43418">
    <property type="entry name" value="MULTIFUNCTIONAL TRYPTOPHAN BIOSYNTHESIS PROTEIN-RELATED"/>
    <property type="match status" value="1"/>
</dbReference>
<comment type="subunit">
    <text evidence="8">Composed of two chains; the small (or glutamine) chain promotes the hydrolysis of glutamine to ammonia, which is used by the large (or ammonia) chain to synthesize carbamoyl phosphate. Tetramer of heterodimers (alpha,beta)4.</text>
</comment>
<dbReference type="InterPro" id="IPR029062">
    <property type="entry name" value="Class_I_gatase-like"/>
</dbReference>
<sequence length="388" mass="41411">MVAQSTYVRQEPASEGSSFVPADPAWLVLEDGVAFQGVRIGASREAGGEVVFTTSMTGYQEVVSDPSYRGQIVVMAYPLIGNYGFSPGAWEAPGPHVAGFIVREAASVASHHLSRETLHRFLLGHQVAGLSGVDTRALVRHLRMHGLQRGVIADDSSAETEARAAAIPSLSQQDLVGQVSRASPLVLPGRGPRIVILDCGVKAGIVEALRRRGCEVVLVPHTTSAGEVRVFAPDGVLLSNGPGDPAILRDVIGTVQSLMETYPVMGVCLGHQLLALACGGRTYKMKFGHRGSNQPVIEMAAGPSTGSRPARVMITTQNHGFVVDPHLPTSLEVTHLNLNDGTVEGIRHRDLPAFSVQFHPEGRPGPTDAEFLYDRFLGLVRERAHHGS</sequence>
<comment type="pathway">
    <text evidence="8">Pyrimidine metabolism; UMP biosynthesis via de novo pathway; (S)-dihydroorotate from bicarbonate: step 1/3.</text>
</comment>
<dbReference type="PRINTS" id="PR00097">
    <property type="entry name" value="ANTSNTHASEII"/>
</dbReference>
<evidence type="ECO:0000313" key="11">
    <source>
        <dbReference type="Proteomes" id="UP000318834"/>
    </source>
</evidence>
<keyword evidence="3 8" id="KW-0436">Ligase</keyword>
<keyword evidence="5 8" id="KW-0067">ATP-binding</keyword>
<feature type="binding site" evidence="8">
    <location>
        <position position="241"/>
    </location>
    <ligand>
        <name>L-glutamine</name>
        <dbReference type="ChEBI" id="CHEBI:58359"/>
    </ligand>
</feature>
<feature type="domain" description="Carbamoyl-phosphate synthase small subunit N-terminal" evidence="9">
    <location>
        <begin position="23"/>
        <end position="153"/>
    </location>
</feature>
<evidence type="ECO:0000256" key="7">
    <source>
        <dbReference type="ARBA" id="ARBA00048816"/>
    </source>
</evidence>
<dbReference type="InterPro" id="IPR050472">
    <property type="entry name" value="Anth_synth/Amidotransfase"/>
</dbReference>
<dbReference type="Gene3D" id="3.40.50.880">
    <property type="match status" value="1"/>
</dbReference>
<dbReference type="InterPro" id="IPR036480">
    <property type="entry name" value="CarbP_synth_ssu_N_sf"/>
</dbReference>
<keyword evidence="8" id="KW-0665">Pyrimidine biosynthesis</keyword>
<dbReference type="Gene3D" id="3.50.30.20">
    <property type="entry name" value="Carbamoyl-phosphate synthase small subunit, N-terminal domain"/>
    <property type="match status" value="1"/>
</dbReference>
<evidence type="ECO:0000256" key="4">
    <source>
        <dbReference type="ARBA" id="ARBA00022741"/>
    </source>
</evidence>
<dbReference type="SUPFAM" id="SSF52021">
    <property type="entry name" value="Carbamoyl phosphate synthetase, small subunit N-terminal domain"/>
    <property type="match status" value="1"/>
</dbReference>
<dbReference type="NCBIfam" id="NF009475">
    <property type="entry name" value="PRK12838.1"/>
    <property type="match status" value="1"/>
</dbReference>
<feature type="binding site" evidence="8">
    <location>
        <position position="272"/>
    </location>
    <ligand>
        <name>L-glutamine</name>
        <dbReference type="ChEBI" id="CHEBI:58359"/>
    </ligand>
</feature>
<evidence type="ECO:0000256" key="8">
    <source>
        <dbReference type="HAMAP-Rule" id="MF_01209"/>
    </source>
</evidence>
<dbReference type="AlphaFoldDB" id="A0A537J014"/>
<feature type="binding site" evidence="8">
    <location>
        <position position="243"/>
    </location>
    <ligand>
        <name>L-glutamine</name>
        <dbReference type="ChEBI" id="CHEBI:58359"/>
    </ligand>
</feature>
<dbReference type="PROSITE" id="PS51273">
    <property type="entry name" value="GATASE_TYPE_1"/>
    <property type="match status" value="1"/>
</dbReference>
<dbReference type="GO" id="GO:0006526">
    <property type="term" value="P:L-arginine biosynthetic process"/>
    <property type="evidence" value="ECO:0007669"/>
    <property type="project" value="UniProtKB-UniRule"/>
</dbReference>
<keyword evidence="8" id="KW-0028">Amino-acid biosynthesis</keyword>
<evidence type="ECO:0000256" key="6">
    <source>
        <dbReference type="ARBA" id="ARBA00022962"/>
    </source>
</evidence>
<keyword evidence="6 8" id="KW-0315">Glutamine amidotransferase</keyword>
<feature type="binding site" evidence="8">
    <location>
        <position position="320"/>
    </location>
    <ligand>
        <name>L-glutamine</name>
        <dbReference type="ChEBI" id="CHEBI:58359"/>
    </ligand>
</feature>
<dbReference type="UniPathway" id="UPA00068">
    <property type="reaction ID" value="UER00171"/>
</dbReference>
<comment type="similarity">
    <text evidence="2 8">Belongs to the CarA family.</text>
</comment>
<dbReference type="EC" id="6.3.5.5" evidence="8"/>
<feature type="active site" description="Nucleophile" evidence="8">
    <location>
        <position position="268"/>
    </location>
</feature>
<dbReference type="Pfam" id="PF00117">
    <property type="entry name" value="GATase"/>
    <property type="match status" value="1"/>
</dbReference>
<dbReference type="HAMAP" id="MF_01209">
    <property type="entry name" value="CPSase_S_chain"/>
    <property type="match status" value="1"/>
</dbReference>
<proteinExistence type="inferred from homology"/>
<comment type="function">
    <text evidence="8">Small subunit of the glutamine-dependent carbamoyl phosphate synthetase (CPSase). CPSase catalyzes the formation of carbamoyl phosphate from the ammonia moiety of glutamine, carbonate, and phosphate donated by ATP, constituting the first step of 2 biosynthetic pathways, one leading to arginine and/or urea and the other to pyrimidine nucleotides. The small subunit (glutamine amidotransferase) binds and cleaves glutamine to supply the large subunit with the substrate ammonia.</text>
</comment>
<evidence type="ECO:0000313" key="10">
    <source>
        <dbReference type="EMBL" id="TMI76900.1"/>
    </source>
</evidence>
<feature type="binding site" evidence="8">
    <location>
        <position position="321"/>
    </location>
    <ligand>
        <name>L-glutamine</name>
        <dbReference type="ChEBI" id="CHEBI:58359"/>
    </ligand>
</feature>
<dbReference type="PRINTS" id="PR00099">
    <property type="entry name" value="CPSGATASE"/>
</dbReference>
<feature type="active site" evidence="8">
    <location>
        <position position="361"/>
    </location>
</feature>
<dbReference type="GO" id="GO:0004088">
    <property type="term" value="F:carbamoyl-phosphate synthase (glutamine-hydrolyzing) activity"/>
    <property type="evidence" value="ECO:0007669"/>
    <property type="project" value="UniProtKB-UniRule"/>
</dbReference>
<dbReference type="InterPro" id="IPR006274">
    <property type="entry name" value="CarbamoylP_synth_ssu"/>
</dbReference>
<dbReference type="EMBL" id="VBAP01000009">
    <property type="protein sequence ID" value="TMI76900.1"/>
    <property type="molecule type" value="Genomic_DNA"/>
</dbReference>
<dbReference type="GO" id="GO:0005524">
    <property type="term" value="F:ATP binding"/>
    <property type="evidence" value="ECO:0007669"/>
    <property type="project" value="UniProtKB-UniRule"/>
</dbReference>
<keyword evidence="8" id="KW-0055">Arginine biosynthesis</keyword>
<dbReference type="InterPro" id="IPR017926">
    <property type="entry name" value="GATASE"/>
</dbReference>
<dbReference type="GO" id="GO:0004359">
    <property type="term" value="F:glutaminase activity"/>
    <property type="evidence" value="ECO:0007669"/>
    <property type="project" value="RHEA"/>
</dbReference>
<evidence type="ECO:0000256" key="2">
    <source>
        <dbReference type="ARBA" id="ARBA00007800"/>
    </source>
</evidence>
<name>A0A537J014_9BACT</name>
<dbReference type="PRINTS" id="PR00096">
    <property type="entry name" value="GATASE"/>
</dbReference>
<dbReference type="PANTHER" id="PTHR43418:SF7">
    <property type="entry name" value="CARBAMOYL-PHOSPHATE SYNTHASE SMALL CHAIN"/>
    <property type="match status" value="1"/>
</dbReference>
<dbReference type="SUPFAM" id="SSF52317">
    <property type="entry name" value="Class I glutamine amidotransferase-like"/>
    <property type="match status" value="1"/>
</dbReference>
<keyword evidence="4 8" id="KW-0547">Nucleotide-binding</keyword>
<dbReference type="CDD" id="cd01744">
    <property type="entry name" value="GATase1_CPSase"/>
    <property type="match status" value="1"/>
</dbReference>
<dbReference type="UniPathway" id="UPA00070">
    <property type="reaction ID" value="UER00115"/>
</dbReference>
<feature type="binding site" evidence="8">
    <location>
        <position position="269"/>
    </location>
    <ligand>
        <name>L-glutamine</name>
        <dbReference type="ChEBI" id="CHEBI:58359"/>
    </ligand>
</feature>
<organism evidence="10 11">
    <name type="scientific">Candidatus Segetimicrobium genomatis</name>
    <dbReference type="NCBI Taxonomy" id="2569760"/>
    <lineage>
        <taxon>Bacteria</taxon>
        <taxon>Bacillati</taxon>
        <taxon>Candidatus Sysuimicrobiota</taxon>
        <taxon>Candidatus Sysuimicrobiia</taxon>
        <taxon>Candidatus Sysuimicrobiales</taxon>
        <taxon>Candidatus Segetimicrobiaceae</taxon>
        <taxon>Candidatus Segetimicrobium</taxon>
    </lineage>
</organism>
<feature type="binding site" evidence="8">
    <location>
        <position position="67"/>
    </location>
    <ligand>
        <name>L-glutamine</name>
        <dbReference type="ChEBI" id="CHEBI:58359"/>
    </ligand>
</feature>
<dbReference type="SMART" id="SM01097">
    <property type="entry name" value="CPSase_sm_chain"/>
    <property type="match status" value="1"/>
</dbReference>
<feature type="region of interest" description="CPSase" evidence="8">
    <location>
        <begin position="1"/>
        <end position="192"/>
    </location>
</feature>
<dbReference type="InterPro" id="IPR035686">
    <property type="entry name" value="CPSase_GATase1"/>
</dbReference>
<dbReference type="InterPro" id="IPR002474">
    <property type="entry name" value="CarbamoylP_synth_ssu_N"/>
</dbReference>
<feature type="binding site" evidence="8">
    <location>
        <position position="318"/>
    </location>
    <ligand>
        <name>L-glutamine</name>
        <dbReference type="ChEBI" id="CHEBI:58359"/>
    </ligand>
</feature>
<comment type="pathway">
    <text evidence="1 8">Amino-acid biosynthesis; L-arginine biosynthesis; carbamoyl phosphate from bicarbonate: step 1/1.</text>
</comment>
<dbReference type="Proteomes" id="UP000318834">
    <property type="component" value="Unassembled WGS sequence"/>
</dbReference>
<dbReference type="NCBIfam" id="TIGR01368">
    <property type="entry name" value="CPSaseIIsmall"/>
    <property type="match status" value="1"/>
</dbReference>
<comment type="catalytic activity">
    <reaction evidence="7 8">
        <text>hydrogencarbonate + L-glutamine + 2 ATP + H2O = carbamoyl phosphate + L-glutamate + 2 ADP + phosphate + 2 H(+)</text>
        <dbReference type="Rhea" id="RHEA:18633"/>
        <dbReference type="ChEBI" id="CHEBI:15377"/>
        <dbReference type="ChEBI" id="CHEBI:15378"/>
        <dbReference type="ChEBI" id="CHEBI:17544"/>
        <dbReference type="ChEBI" id="CHEBI:29985"/>
        <dbReference type="ChEBI" id="CHEBI:30616"/>
        <dbReference type="ChEBI" id="CHEBI:43474"/>
        <dbReference type="ChEBI" id="CHEBI:58228"/>
        <dbReference type="ChEBI" id="CHEBI:58359"/>
        <dbReference type="ChEBI" id="CHEBI:456216"/>
        <dbReference type="EC" id="6.3.5.5"/>
    </reaction>
</comment>
<feature type="active site" evidence="8">
    <location>
        <position position="359"/>
    </location>
</feature>
<comment type="catalytic activity">
    <reaction evidence="8">
        <text>L-glutamine + H2O = L-glutamate + NH4(+)</text>
        <dbReference type="Rhea" id="RHEA:15889"/>
        <dbReference type="ChEBI" id="CHEBI:15377"/>
        <dbReference type="ChEBI" id="CHEBI:28938"/>
        <dbReference type="ChEBI" id="CHEBI:29985"/>
        <dbReference type="ChEBI" id="CHEBI:58359"/>
    </reaction>
</comment>
<gene>
    <name evidence="8 10" type="primary">carA</name>
    <name evidence="10" type="ORF">E6H05_02545</name>
</gene>
<evidence type="ECO:0000256" key="3">
    <source>
        <dbReference type="ARBA" id="ARBA00022598"/>
    </source>
</evidence>